<dbReference type="Proteomes" id="UP000242414">
    <property type="component" value="Unassembled WGS sequence"/>
</dbReference>
<dbReference type="SMART" id="SM00116">
    <property type="entry name" value="CBS"/>
    <property type="match status" value="3"/>
</dbReference>
<dbReference type="Gene3D" id="3.10.580.10">
    <property type="entry name" value="CBS-domain"/>
    <property type="match status" value="2"/>
</dbReference>
<evidence type="ECO:0000313" key="5">
    <source>
        <dbReference type="EMBL" id="ORE08607.1"/>
    </source>
</evidence>
<evidence type="ECO:0000256" key="3">
    <source>
        <dbReference type="PROSITE-ProRule" id="PRU00703"/>
    </source>
</evidence>
<name>A0A1X0R956_RHIZD</name>
<evidence type="ECO:0000256" key="2">
    <source>
        <dbReference type="ARBA" id="ARBA00023122"/>
    </source>
</evidence>
<dbReference type="OrthoDB" id="449052at2759"/>
<dbReference type="InterPro" id="IPR000644">
    <property type="entry name" value="CBS_dom"/>
</dbReference>
<keyword evidence="1" id="KW-0677">Repeat</keyword>
<dbReference type="PROSITE" id="PS51371">
    <property type="entry name" value="CBS"/>
    <property type="match status" value="2"/>
</dbReference>
<sequence length="303" mass="33971">MSQLITELRPIDLSLAETKPALIAVSPTVSIQTALNLMSHNKITSLPMYSHKNTDIVSIINLLDILLYLVQGKEIEKEQLNLQDPVESVLGLDIDRESYRMHKTDRSDRLIETLRAFASGKHRSLVVNFNDPQDKCWLLSQTDIIRHIVNHPDSVSGLLDLEKSVQDLTVLSEQQLVTASDEETALNVYRFMANKNFSGLPVVDKQGQFIADLCVEDLPNANLETIDQLALPCKEYVKKSSHHSTPSVATPDTPLKNILDTMIQKDTHRVWILDSNNSKKVKGVITMSDIIALLCQHAQPSLF</sequence>
<feature type="domain" description="CBS" evidence="4">
    <location>
        <begin position="242"/>
        <end position="301"/>
    </location>
</feature>
<reference evidence="5" key="1">
    <citation type="journal article" date="2016" name="Proc. Natl. Acad. Sci. U.S.A.">
        <title>Lipid metabolic changes in an early divergent fungus govern the establishment of a mutualistic symbiosis with endobacteria.</title>
        <authorList>
            <person name="Lastovetsky O.A."/>
            <person name="Gaspar M.L."/>
            <person name="Mondo S.J."/>
            <person name="LaButti K.M."/>
            <person name="Sandor L."/>
            <person name="Grigoriev I.V."/>
            <person name="Henry S.A."/>
            <person name="Pawlowska T.E."/>
        </authorList>
    </citation>
    <scope>NUCLEOTIDE SEQUENCE [LARGE SCALE GENOMIC DNA]</scope>
    <source>
        <strain evidence="5">ATCC 52814</strain>
    </source>
</reference>
<evidence type="ECO:0000259" key="4">
    <source>
        <dbReference type="PROSITE" id="PS51371"/>
    </source>
</evidence>
<dbReference type="PANTHER" id="PTHR13780">
    <property type="entry name" value="AMP-ACTIVATED PROTEIN KINASE, GAMMA REGULATORY SUBUNIT"/>
    <property type="match status" value="1"/>
</dbReference>
<dbReference type="CDD" id="cd02205">
    <property type="entry name" value="CBS_pair_SF"/>
    <property type="match status" value="1"/>
</dbReference>
<keyword evidence="2 3" id="KW-0129">CBS domain</keyword>
<evidence type="ECO:0000256" key="1">
    <source>
        <dbReference type="ARBA" id="ARBA00022737"/>
    </source>
</evidence>
<protein>
    <recommendedName>
        <fullName evidence="4">CBS domain-containing protein</fullName>
    </recommendedName>
</protein>
<dbReference type="InterPro" id="IPR050511">
    <property type="entry name" value="AMPK_gamma/SDS23_families"/>
</dbReference>
<dbReference type="SUPFAM" id="SSF54631">
    <property type="entry name" value="CBS-domain pair"/>
    <property type="match status" value="2"/>
</dbReference>
<dbReference type="EMBL" id="KV921886">
    <property type="protein sequence ID" value="ORE08607.1"/>
    <property type="molecule type" value="Genomic_DNA"/>
</dbReference>
<accession>A0A1X0R956</accession>
<dbReference type="AlphaFoldDB" id="A0A1X0R956"/>
<dbReference type="VEuPathDB" id="FungiDB:BCV72DRAFT_224747"/>
<gene>
    <name evidence="5" type="ORF">BCV72DRAFT_224747</name>
</gene>
<organism evidence="5">
    <name type="scientific">Rhizopus microsporus var. microsporus</name>
    <dbReference type="NCBI Taxonomy" id="86635"/>
    <lineage>
        <taxon>Eukaryota</taxon>
        <taxon>Fungi</taxon>
        <taxon>Fungi incertae sedis</taxon>
        <taxon>Mucoromycota</taxon>
        <taxon>Mucoromycotina</taxon>
        <taxon>Mucoromycetes</taxon>
        <taxon>Mucorales</taxon>
        <taxon>Mucorineae</taxon>
        <taxon>Rhizopodaceae</taxon>
        <taxon>Rhizopus</taxon>
    </lineage>
</organism>
<proteinExistence type="predicted"/>
<dbReference type="InterPro" id="IPR046342">
    <property type="entry name" value="CBS_dom_sf"/>
</dbReference>
<dbReference type="Pfam" id="PF00571">
    <property type="entry name" value="CBS"/>
    <property type="match status" value="3"/>
</dbReference>
<feature type="domain" description="CBS" evidence="4">
    <location>
        <begin position="18"/>
        <end position="75"/>
    </location>
</feature>